<comment type="caution">
    <text evidence="2">The sequence shown here is derived from an EMBL/GenBank/DDBJ whole genome shotgun (WGS) entry which is preliminary data.</text>
</comment>
<dbReference type="InterPro" id="IPR001242">
    <property type="entry name" value="Condensation_dom"/>
</dbReference>
<evidence type="ECO:0000313" key="2">
    <source>
        <dbReference type="EMBL" id="GAF96556.1"/>
    </source>
</evidence>
<feature type="non-terminal residue" evidence="2">
    <location>
        <position position="1"/>
    </location>
</feature>
<sequence length="151" mass="16981">AALLARCSGETDIVMGTPIANRTQAELSPLIGFFVNTLVLRSDLSGNPSFSDLLQRTRKTALEAYEHQHIPFEMLVDKLQPERSFHQSPLFQIMFTLQTGEQGAPTLPGLSMQALEQEQHTAKFDLTLALRETDDGVRMNWEYCTELFHAT</sequence>
<dbReference type="PANTHER" id="PTHR45398:SF1">
    <property type="entry name" value="ENZYME, PUTATIVE (JCVI)-RELATED"/>
    <property type="match status" value="1"/>
</dbReference>
<dbReference type="PANTHER" id="PTHR45398">
    <property type="match status" value="1"/>
</dbReference>
<dbReference type="EMBL" id="BARS01013416">
    <property type="protein sequence ID" value="GAF96556.1"/>
    <property type="molecule type" value="Genomic_DNA"/>
</dbReference>
<feature type="non-terminal residue" evidence="2">
    <location>
        <position position="151"/>
    </location>
</feature>
<feature type="domain" description="Condensation" evidence="1">
    <location>
        <begin position="2"/>
        <end position="150"/>
    </location>
</feature>
<dbReference type="Gene3D" id="3.30.559.30">
    <property type="entry name" value="Nonribosomal peptide synthetase, condensation domain"/>
    <property type="match status" value="1"/>
</dbReference>
<dbReference type="GO" id="GO:0003824">
    <property type="term" value="F:catalytic activity"/>
    <property type="evidence" value="ECO:0007669"/>
    <property type="project" value="InterPro"/>
</dbReference>
<accession>X0UB55</accession>
<dbReference type="Pfam" id="PF00668">
    <property type="entry name" value="Condensation"/>
    <property type="match status" value="1"/>
</dbReference>
<proteinExistence type="predicted"/>
<name>X0UB55_9ZZZZ</name>
<gene>
    <name evidence="2" type="ORF">S01H1_23311</name>
</gene>
<dbReference type="SUPFAM" id="SSF52777">
    <property type="entry name" value="CoA-dependent acyltransferases"/>
    <property type="match status" value="1"/>
</dbReference>
<organism evidence="2">
    <name type="scientific">marine sediment metagenome</name>
    <dbReference type="NCBI Taxonomy" id="412755"/>
    <lineage>
        <taxon>unclassified sequences</taxon>
        <taxon>metagenomes</taxon>
        <taxon>ecological metagenomes</taxon>
    </lineage>
</organism>
<dbReference type="AlphaFoldDB" id="X0UB55"/>
<evidence type="ECO:0000259" key="1">
    <source>
        <dbReference type="Pfam" id="PF00668"/>
    </source>
</evidence>
<reference evidence="2" key="1">
    <citation type="journal article" date="2014" name="Front. Microbiol.">
        <title>High frequency of phylogenetically diverse reductive dehalogenase-homologous genes in deep subseafloor sedimentary metagenomes.</title>
        <authorList>
            <person name="Kawai M."/>
            <person name="Futagami T."/>
            <person name="Toyoda A."/>
            <person name="Takaki Y."/>
            <person name="Nishi S."/>
            <person name="Hori S."/>
            <person name="Arai W."/>
            <person name="Tsubouchi T."/>
            <person name="Morono Y."/>
            <person name="Uchiyama I."/>
            <person name="Ito T."/>
            <person name="Fujiyama A."/>
            <person name="Inagaki F."/>
            <person name="Takami H."/>
        </authorList>
    </citation>
    <scope>NUCLEOTIDE SEQUENCE</scope>
    <source>
        <strain evidence="2">Expedition CK06-06</strain>
    </source>
</reference>
<protein>
    <recommendedName>
        <fullName evidence="1">Condensation domain-containing protein</fullName>
    </recommendedName>
</protein>